<dbReference type="InterPro" id="IPR050463">
    <property type="entry name" value="Gfo/Idh/MocA_oxidrdct_glycsds"/>
</dbReference>
<accession>C7NV29</accession>
<dbReference type="InterPro" id="IPR000683">
    <property type="entry name" value="Gfo/Idh/MocA-like_OxRdtase_N"/>
</dbReference>
<dbReference type="PRINTS" id="PR01775">
    <property type="entry name" value="GLFROXRDTASE"/>
</dbReference>
<dbReference type="InterPro" id="IPR049838">
    <property type="entry name" value="XacA-like"/>
</dbReference>
<dbReference type="InterPro" id="IPR036291">
    <property type="entry name" value="NAD(P)-bd_dom_sf"/>
</dbReference>
<organism evidence="4 5">
    <name type="scientific">Halorhabdus utahensis (strain DSM 12940 / JCM 11049 / AX-2)</name>
    <dbReference type="NCBI Taxonomy" id="519442"/>
    <lineage>
        <taxon>Archaea</taxon>
        <taxon>Methanobacteriati</taxon>
        <taxon>Methanobacteriota</taxon>
        <taxon>Stenosarchaea group</taxon>
        <taxon>Halobacteria</taxon>
        <taxon>Halobacteriales</taxon>
        <taxon>Haloarculaceae</taxon>
        <taxon>Halorhabdus</taxon>
    </lineage>
</organism>
<keyword evidence="5" id="KW-1185">Reference proteome</keyword>
<dbReference type="AlphaFoldDB" id="C7NV29"/>
<protein>
    <submittedName>
        <fullName evidence="4">Oxidoreductase domain protein</fullName>
    </submittedName>
</protein>
<dbReference type="GO" id="GO:0016491">
    <property type="term" value="F:oxidoreductase activity"/>
    <property type="evidence" value="ECO:0007669"/>
    <property type="project" value="UniProtKB-KW"/>
</dbReference>
<evidence type="ECO:0000259" key="2">
    <source>
        <dbReference type="Pfam" id="PF01408"/>
    </source>
</evidence>
<dbReference type="Gene3D" id="3.30.360.10">
    <property type="entry name" value="Dihydrodipicolinate Reductase, domain 2"/>
    <property type="match status" value="1"/>
</dbReference>
<dbReference type="eggNOG" id="arCOG01622">
    <property type="taxonomic scope" value="Archaea"/>
</dbReference>
<dbReference type="Proteomes" id="UP000002071">
    <property type="component" value="Chromosome"/>
</dbReference>
<evidence type="ECO:0000259" key="3">
    <source>
        <dbReference type="Pfam" id="PF22725"/>
    </source>
</evidence>
<evidence type="ECO:0000256" key="1">
    <source>
        <dbReference type="ARBA" id="ARBA00023002"/>
    </source>
</evidence>
<dbReference type="Pfam" id="PF01408">
    <property type="entry name" value="GFO_IDH_MocA"/>
    <property type="match status" value="1"/>
</dbReference>
<feature type="domain" description="Gfo/Idh/MocA-like oxidoreductase N-terminal" evidence="2">
    <location>
        <begin position="27"/>
        <end position="148"/>
    </location>
</feature>
<dbReference type="EMBL" id="CP001687">
    <property type="protein sequence ID" value="ACV12441.1"/>
    <property type="molecule type" value="Genomic_DNA"/>
</dbReference>
<dbReference type="Pfam" id="PF22725">
    <property type="entry name" value="GFO_IDH_MocA_C3"/>
    <property type="match status" value="1"/>
</dbReference>
<dbReference type="Gene3D" id="3.40.50.720">
    <property type="entry name" value="NAD(P)-binding Rossmann-like Domain"/>
    <property type="match status" value="1"/>
</dbReference>
<sequence length="362" mass="40013">MGTMDLMDHVSEFARRDWETYDGAGTVRFALIGAGWFTREWALPGIERADHTEATVVVDLDPERAGALADEHDLTHLSPEQFHDGVAESEYDAVYVCTPNATHLEYVETAAAFGKDVLCEKPMEASVDRAAELVEATREAGVSLMVGYRMHLDPVVRRSKEFIEAGAIGDVVQVHSNMSQRMVAELEGDASEQWRLDPDLAGGGAMMDIGIYPLNTTRFLLDADPEKVSAETGSTHEAFADVEERVAVRATFEGGVPVVFTANHNAYHDSFLRVTGTEGQVIIDPAFFEREPRDMEVRLDGERHAIDVTDVHQLEEEFAYFADCVLSGREPEPDGEHAMLDMQAIEAIYESAETGETVRVET</sequence>
<dbReference type="NCBIfam" id="NF041392">
    <property type="entry name" value="XylDh_Gfo6_Halo"/>
    <property type="match status" value="1"/>
</dbReference>
<evidence type="ECO:0000313" key="5">
    <source>
        <dbReference type="Proteomes" id="UP000002071"/>
    </source>
</evidence>
<dbReference type="KEGG" id="hut:Huta_2274"/>
<dbReference type="STRING" id="519442.Huta_2274"/>
<dbReference type="PANTHER" id="PTHR43818">
    <property type="entry name" value="BCDNA.GH03377"/>
    <property type="match status" value="1"/>
</dbReference>
<feature type="domain" description="GFO/IDH/MocA-like oxidoreductase" evidence="3">
    <location>
        <begin position="157"/>
        <end position="281"/>
    </location>
</feature>
<reference evidence="4 5" key="1">
    <citation type="journal article" date="2009" name="Stand. Genomic Sci.">
        <title>Complete genome sequence of Halorhabdus utahensis type strain (AX-2).</title>
        <authorList>
            <person name="Anderson I."/>
            <person name="Tindall B.J."/>
            <person name="Pomrenke H."/>
            <person name="Goker M."/>
            <person name="Lapidus A."/>
            <person name="Nolan M."/>
            <person name="Copeland A."/>
            <person name="Glavina Del Rio T."/>
            <person name="Chen F."/>
            <person name="Tice H."/>
            <person name="Cheng J.F."/>
            <person name="Lucas S."/>
            <person name="Chertkov O."/>
            <person name="Bruce D."/>
            <person name="Brettin T."/>
            <person name="Detter J.C."/>
            <person name="Han C."/>
            <person name="Goodwin L."/>
            <person name="Land M."/>
            <person name="Hauser L."/>
            <person name="Chang Y.J."/>
            <person name="Jeffries C.D."/>
            <person name="Pitluck S."/>
            <person name="Pati A."/>
            <person name="Mavromatis K."/>
            <person name="Ivanova N."/>
            <person name="Ovchinnikova G."/>
            <person name="Chen A."/>
            <person name="Palaniappan K."/>
            <person name="Chain P."/>
            <person name="Rohde M."/>
            <person name="Bristow J."/>
            <person name="Eisen J.A."/>
            <person name="Markowitz V."/>
            <person name="Hugenholtz P."/>
            <person name="Kyrpides N.C."/>
            <person name="Klenk H.P."/>
        </authorList>
    </citation>
    <scope>NUCLEOTIDE SEQUENCE [LARGE SCALE GENOMIC DNA]</scope>
    <source>
        <strain evidence="5">DSM 12940 / JCM 11049 / AX-2</strain>
    </source>
</reference>
<dbReference type="InterPro" id="IPR008354">
    <property type="entry name" value="Glc-Fru_OxRdtase_bac"/>
</dbReference>
<dbReference type="PANTHER" id="PTHR43818:SF11">
    <property type="entry name" value="BCDNA.GH03377"/>
    <property type="match status" value="1"/>
</dbReference>
<gene>
    <name evidence="4" type="ordered locus">Huta_2274</name>
</gene>
<dbReference type="InterPro" id="IPR055170">
    <property type="entry name" value="GFO_IDH_MocA-like_dom"/>
</dbReference>
<dbReference type="HOGENOM" id="CLU_023194_5_1_2"/>
<keyword evidence="1" id="KW-0560">Oxidoreductase</keyword>
<dbReference type="SUPFAM" id="SSF55347">
    <property type="entry name" value="Glyceraldehyde-3-phosphate dehydrogenase-like, C-terminal domain"/>
    <property type="match status" value="1"/>
</dbReference>
<dbReference type="GO" id="GO:0000166">
    <property type="term" value="F:nucleotide binding"/>
    <property type="evidence" value="ECO:0007669"/>
    <property type="project" value="InterPro"/>
</dbReference>
<dbReference type="SUPFAM" id="SSF51735">
    <property type="entry name" value="NAD(P)-binding Rossmann-fold domains"/>
    <property type="match status" value="1"/>
</dbReference>
<proteinExistence type="predicted"/>
<evidence type="ECO:0000313" key="4">
    <source>
        <dbReference type="EMBL" id="ACV12441.1"/>
    </source>
</evidence>
<name>C7NV29_HALUD</name>